<gene>
    <name evidence="4" type="ORF">GCM10009742_11110</name>
</gene>
<evidence type="ECO:0000256" key="1">
    <source>
        <dbReference type="ARBA" id="ARBA00022603"/>
    </source>
</evidence>
<dbReference type="SUPFAM" id="SSF53335">
    <property type="entry name" value="S-adenosyl-L-methionine-dependent methyltransferases"/>
    <property type="match status" value="1"/>
</dbReference>
<keyword evidence="2" id="KW-0808">Transferase</keyword>
<proteinExistence type="predicted"/>
<sequence>MRVLVPPAPAPRLFGVTDPYGDEQLVQLYDLDNPAGEDHAYYRALAEGTAKVLDFGCGTGLLTRSLVAPGREVIGIDPSSTMLGYARKQPGADAVTWIEGDHRVVEPTGDVDLVVSSGNTMMHVAQHADTVVALSAALRPGGRFAFESRNPAMRAWEQWTSEATYGERDTVAGHLKEWLELVEIADGRVVFDAHNVFEDGHDAVYRNVLYFRSADEITADLRAAGFSDVVVDGGWHGEPPAADSRLLVVRATK</sequence>
<dbReference type="GO" id="GO:0032259">
    <property type="term" value="P:methylation"/>
    <property type="evidence" value="ECO:0007669"/>
    <property type="project" value="UniProtKB-KW"/>
</dbReference>
<evidence type="ECO:0000259" key="3">
    <source>
        <dbReference type="Pfam" id="PF13649"/>
    </source>
</evidence>
<reference evidence="4 5" key="1">
    <citation type="journal article" date="2019" name="Int. J. Syst. Evol. Microbiol.">
        <title>The Global Catalogue of Microorganisms (GCM) 10K type strain sequencing project: providing services to taxonomists for standard genome sequencing and annotation.</title>
        <authorList>
            <consortium name="The Broad Institute Genomics Platform"/>
            <consortium name="The Broad Institute Genome Sequencing Center for Infectious Disease"/>
            <person name="Wu L."/>
            <person name="Ma J."/>
        </authorList>
    </citation>
    <scope>NUCLEOTIDE SEQUENCE [LARGE SCALE GENOMIC DNA]</scope>
    <source>
        <strain evidence="4 5">JCM 14304</strain>
    </source>
</reference>
<dbReference type="Pfam" id="PF13649">
    <property type="entry name" value="Methyltransf_25"/>
    <property type="match status" value="1"/>
</dbReference>
<dbReference type="Proteomes" id="UP001500190">
    <property type="component" value="Unassembled WGS sequence"/>
</dbReference>
<comment type="caution">
    <text evidence="4">The sequence shown here is derived from an EMBL/GenBank/DDBJ whole genome shotgun (WGS) entry which is preliminary data.</text>
</comment>
<feature type="domain" description="Methyltransferase" evidence="3">
    <location>
        <begin position="52"/>
        <end position="142"/>
    </location>
</feature>
<dbReference type="CDD" id="cd02440">
    <property type="entry name" value="AdoMet_MTases"/>
    <property type="match status" value="1"/>
</dbReference>
<dbReference type="InterPro" id="IPR029063">
    <property type="entry name" value="SAM-dependent_MTases_sf"/>
</dbReference>
<dbReference type="GO" id="GO:0008168">
    <property type="term" value="F:methyltransferase activity"/>
    <property type="evidence" value="ECO:0007669"/>
    <property type="project" value="UniProtKB-KW"/>
</dbReference>
<dbReference type="Gene3D" id="3.40.50.150">
    <property type="entry name" value="Vaccinia Virus protein VP39"/>
    <property type="match status" value="1"/>
</dbReference>
<dbReference type="InterPro" id="IPR041698">
    <property type="entry name" value="Methyltransf_25"/>
</dbReference>
<name>A0ABN2D7G5_9ACTN</name>
<dbReference type="PANTHER" id="PTHR43861:SF1">
    <property type="entry name" value="TRANS-ACONITATE 2-METHYLTRANSFERASE"/>
    <property type="match status" value="1"/>
</dbReference>
<keyword evidence="5" id="KW-1185">Reference proteome</keyword>
<organism evidence="4 5">
    <name type="scientific">Kribbella karoonensis</name>
    <dbReference type="NCBI Taxonomy" id="324851"/>
    <lineage>
        <taxon>Bacteria</taxon>
        <taxon>Bacillati</taxon>
        <taxon>Actinomycetota</taxon>
        <taxon>Actinomycetes</taxon>
        <taxon>Propionibacteriales</taxon>
        <taxon>Kribbellaceae</taxon>
        <taxon>Kribbella</taxon>
    </lineage>
</organism>
<dbReference type="PANTHER" id="PTHR43861">
    <property type="entry name" value="TRANS-ACONITATE 2-METHYLTRANSFERASE-RELATED"/>
    <property type="match status" value="1"/>
</dbReference>
<evidence type="ECO:0000313" key="4">
    <source>
        <dbReference type="EMBL" id="GAA1570484.1"/>
    </source>
</evidence>
<protein>
    <submittedName>
        <fullName evidence="4">Class I SAM-dependent methyltransferase</fullName>
    </submittedName>
</protein>
<evidence type="ECO:0000313" key="5">
    <source>
        <dbReference type="Proteomes" id="UP001500190"/>
    </source>
</evidence>
<accession>A0ABN2D7G5</accession>
<keyword evidence="1 4" id="KW-0489">Methyltransferase</keyword>
<evidence type="ECO:0000256" key="2">
    <source>
        <dbReference type="ARBA" id="ARBA00022679"/>
    </source>
</evidence>
<dbReference type="EMBL" id="BAAAND010000001">
    <property type="protein sequence ID" value="GAA1570484.1"/>
    <property type="molecule type" value="Genomic_DNA"/>
</dbReference>